<evidence type="ECO:0000259" key="2">
    <source>
        <dbReference type="PROSITE" id="PS51212"/>
    </source>
</evidence>
<sequence length="111" mass="12044">MKQPHTFLATTLLVSISHSSTAMEFAGCYSEPGELINNGTYMFQSIGYCRDRCLAQEDISHMALEGGNRCYCGTNAPPARAIVESSNCSLPCVGYALETCGGDGFWQVYLI</sequence>
<dbReference type="PROSITE" id="PS51212">
    <property type="entry name" value="WSC"/>
    <property type="match status" value="1"/>
</dbReference>
<keyword evidence="1" id="KW-0732">Signal</keyword>
<organism evidence="3 4">
    <name type="scientific">Apodospora peruviana</name>
    <dbReference type="NCBI Taxonomy" id="516989"/>
    <lineage>
        <taxon>Eukaryota</taxon>
        <taxon>Fungi</taxon>
        <taxon>Dikarya</taxon>
        <taxon>Ascomycota</taxon>
        <taxon>Pezizomycotina</taxon>
        <taxon>Sordariomycetes</taxon>
        <taxon>Sordariomycetidae</taxon>
        <taxon>Sordariales</taxon>
        <taxon>Lasiosphaeriaceae</taxon>
        <taxon>Apodospora</taxon>
    </lineage>
</organism>
<dbReference type="Proteomes" id="UP001283341">
    <property type="component" value="Unassembled WGS sequence"/>
</dbReference>
<evidence type="ECO:0000313" key="4">
    <source>
        <dbReference type="Proteomes" id="UP001283341"/>
    </source>
</evidence>
<dbReference type="EMBL" id="JAUEDM010000007">
    <property type="protein sequence ID" value="KAK3314337.1"/>
    <property type="molecule type" value="Genomic_DNA"/>
</dbReference>
<gene>
    <name evidence="3" type="ORF">B0H66DRAFT_568267</name>
</gene>
<protein>
    <recommendedName>
        <fullName evidence="2">WSC domain-containing protein</fullName>
    </recommendedName>
</protein>
<name>A0AAE0HXG4_9PEZI</name>
<feature type="signal peptide" evidence="1">
    <location>
        <begin position="1"/>
        <end position="22"/>
    </location>
</feature>
<feature type="domain" description="WSC" evidence="2">
    <location>
        <begin position="22"/>
        <end position="111"/>
    </location>
</feature>
<evidence type="ECO:0000313" key="3">
    <source>
        <dbReference type="EMBL" id="KAK3314337.1"/>
    </source>
</evidence>
<keyword evidence="4" id="KW-1185">Reference proteome</keyword>
<reference evidence="3" key="2">
    <citation type="submission" date="2023-06" db="EMBL/GenBank/DDBJ databases">
        <authorList>
            <consortium name="Lawrence Berkeley National Laboratory"/>
            <person name="Haridas S."/>
            <person name="Hensen N."/>
            <person name="Bonometti L."/>
            <person name="Westerberg I."/>
            <person name="Brannstrom I.O."/>
            <person name="Guillou S."/>
            <person name="Cros-Aarteil S."/>
            <person name="Calhoun S."/>
            <person name="Kuo A."/>
            <person name="Mondo S."/>
            <person name="Pangilinan J."/>
            <person name="Riley R."/>
            <person name="Labutti K."/>
            <person name="Andreopoulos B."/>
            <person name="Lipzen A."/>
            <person name="Chen C."/>
            <person name="Yanf M."/>
            <person name="Daum C."/>
            <person name="Ng V."/>
            <person name="Clum A."/>
            <person name="Steindorff A."/>
            <person name="Ohm R."/>
            <person name="Martin F."/>
            <person name="Silar P."/>
            <person name="Natvig D."/>
            <person name="Lalanne C."/>
            <person name="Gautier V."/>
            <person name="Ament-Velasquez S.L."/>
            <person name="Kruys A."/>
            <person name="Hutchinson M.I."/>
            <person name="Powell A.J."/>
            <person name="Barry K."/>
            <person name="Miller A.N."/>
            <person name="Grigoriev I.V."/>
            <person name="Debuchy R."/>
            <person name="Gladieux P."/>
            <person name="Thoren M.H."/>
            <person name="Johannesson H."/>
        </authorList>
    </citation>
    <scope>NUCLEOTIDE SEQUENCE</scope>
    <source>
        <strain evidence="3">CBS 118394</strain>
    </source>
</reference>
<dbReference type="Pfam" id="PF01822">
    <property type="entry name" value="WSC"/>
    <property type="match status" value="1"/>
</dbReference>
<comment type="caution">
    <text evidence="3">The sequence shown here is derived from an EMBL/GenBank/DDBJ whole genome shotgun (WGS) entry which is preliminary data.</text>
</comment>
<reference evidence="3" key="1">
    <citation type="journal article" date="2023" name="Mol. Phylogenet. Evol.">
        <title>Genome-scale phylogeny and comparative genomics of the fungal order Sordariales.</title>
        <authorList>
            <person name="Hensen N."/>
            <person name="Bonometti L."/>
            <person name="Westerberg I."/>
            <person name="Brannstrom I.O."/>
            <person name="Guillou S."/>
            <person name="Cros-Aarteil S."/>
            <person name="Calhoun S."/>
            <person name="Haridas S."/>
            <person name="Kuo A."/>
            <person name="Mondo S."/>
            <person name="Pangilinan J."/>
            <person name="Riley R."/>
            <person name="LaButti K."/>
            <person name="Andreopoulos B."/>
            <person name="Lipzen A."/>
            <person name="Chen C."/>
            <person name="Yan M."/>
            <person name="Daum C."/>
            <person name="Ng V."/>
            <person name="Clum A."/>
            <person name="Steindorff A."/>
            <person name="Ohm R.A."/>
            <person name="Martin F."/>
            <person name="Silar P."/>
            <person name="Natvig D.O."/>
            <person name="Lalanne C."/>
            <person name="Gautier V."/>
            <person name="Ament-Velasquez S.L."/>
            <person name="Kruys A."/>
            <person name="Hutchinson M.I."/>
            <person name="Powell A.J."/>
            <person name="Barry K."/>
            <person name="Miller A.N."/>
            <person name="Grigoriev I.V."/>
            <person name="Debuchy R."/>
            <person name="Gladieux P."/>
            <person name="Hiltunen Thoren M."/>
            <person name="Johannesson H."/>
        </authorList>
    </citation>
    <scope>NUCLEOTIDE SEQUENCE</scope>
    <source>
        <strain evidence="3">CBS 118394</strain>
    </source>
</reference>
<dbReference type="InterPro" id="IPR002889">
    <property type="entry name" value="WSC_carb-bd"/>
</dbReference>
<proteinExistence type="predicted"/>
<accession>A0AAE0HXG4</accession>
<feature type="chain" id="PRO_5042195907" description="WSC domain-containing protein" evidence="1">
    <location>
        <begin position="23"/>
        <end position="111"/>
    </location>
</feature>
<evidence type="ECO:0000256" key="1">
    <source>
        <dbReference type="SAM" id="SignalP"/>
    </source>
</evidence>
<dbReference type="AlphaFoldDB" id="A0AAE0HXG4"/>
<dbReference type="SMART" id="SM00321">
    <property type="entry name" value="WSC"/>
    <property type="match status" value="1"/>
</dbReference>